<dbReference type="Proteomes" id="UP000422569">
    <property type="component" value="Plasmid unnamed2"/>
</dbReference>
<protein>
    <recommendedName>
        <fullName evidence="4">DUF4345 domain-containing protein</fullName>
    </recommendedName>
</protein>
<dbReference type="AlphaFoldDB" id="A0A6B8MBS7"/>
<geneLocation type="plasmid" evidence="2">
    <name>unnamed2</name>
</geneLocation>
<keyword evidence="2" id="KW-0614">Plasmid</keyword>
<feature type="transmembrane region" description="Helical" evidence="1">
    <location>
        <begin position="104"/>
        <end position="126"/>
    </location>
</feature>
<dbReference type="EMBL" id="CP044333">
    <property type="protein sequence ID" value="QGN00182.1"/>
    <property type="molecule type" value="Genomic_DNA"/>
</dbReference>
<dbReference type="Pfam" id="PF20589">
    <property type="entry name" value="DUF6790"/>
    <property type="match status" value="1"/>
</dbReference>
<keyword evidence="1" id="KW-0472">Membrane</keyword>
<evidence type="ECO:0008006" key="4">
    <source>
        <dbReference type="Google" id="ProtNLM"/>
    </source>
</evidence>
<dbReference type="RefSeq" id="WP_016920695.1">
    <property type="nucleotide sequence ID" value="NZ_CP044333.1"/>
</dbReference>
<accession>A0A6B8MBS7</accession>
<name>A0A6B8MBS7_9HYPH</name>
<organism evidence="2 3">
    <name type="scientific">Methylocystis parvus</name>
    <dbReference type="NCBI Taxonomy" id="134"/>
    <lineage>
        <taxon>Bacteria</taxon>
        <taxon>Pseudomonadati</taxon>
        <taxon>Pseudomonadota</taxon>
        <taxon>Alphaproteobacteria</taxon>
        <taxon>Hyphomicrobiales</taxon>
        <taxon>Methylocystaceae</taxon>
        <taxon>Methylocystis</taxon>
    </lineage>
</organism>
<dbReference type="KEGG" id="mpar:F7D14_21715"/>
<reference evidence="2 3" key="1">
    <citation type="submission" date="2019-09" db="EMBL/GenBank/DDBJ databases">
        <title>Isolation and complete genome sequencing of Methylocystis species.</title>
        <authorList>
            <person name="Rumah B.L."/>
            <person name="Stead C.E."/>
            <person name="Stevens B.C."/>
            <person name="Minton N.P."/>
            <person name="Grosse-Honebrink A."/>
            <person name="Zhang Y."/>
        </authorList>
    </citation>
    <scope>NUCLEOTIDE SEQUENCE [LARGE SCALE GENOMIC DNA]</scope>
    <source>
        <strain evidence="2 3">BRCS2</strain>
        <plasmid evidence="2 3">unnamed2</plasmid>
    </source>
</reference>
<evidence type="ECO:0000313" key="3">
    <source>
        <dbReference type="Proteomes" id="UP000422569"/>
    </source>
</evidence>
<keyword evidence="3" id="KW-1185">Reference proteome</keyword>
<evidence type="ECO:0000256" key="1">
    <source>
        <dbReference type="SAM" id="Phobius"/>
    </source>
</evidence>
<feature type="transmembrane region" description="Helical" evidence="1">
    <location>
        <begin position="6"/>
        <end position="27"/>
    </location>
</feature>
<keyword evidence="1" id="KW-0812">Transmembrane</keyword>
<gene>
    <name evidence="2" type="ORF">F7D14_21715</name>
</gene>
<proteinExistence type="predicted"/>
<dbReference type="GeneID" id="42571089"/>
<feature type="transmembrane region" description="Helical" evidence="1">
    <location>
        <begin position="39"/>
        <end position="61"/>
    </location>
</feature>
<sequence>MIAGSIAFFIRNLPAALLVSALLLGAAGLPRRSDVASRFLGWILLLPIGVTGLWAGIAHIFYPSVAAAYIGWEDSPLQYEVGMADLAIGVTACVAFWRTWDFRAAAVCAASIFLLGDAIGHVRQMLTTGNFTSGNAGVPFYMDIIAPLLAIGLLIAARRASSVGR</sequence>
<evidence type="ECO:0000313" key="2">
    <source>
        <dbReference type="EMBL" id="QGN00182.1"/>
    </source>
</evidence>
<keyword evidence="1" id="KW-1133">Transmembrane helix</keyword>
<feature type="transmembrane region" description="Helical" evidence="1">
    <location>
        <begin position="138"/>
        <end position="157"/>
    </location>
</feature>
<dbReference type="InterPro" id="IPR046740">
    <property type="entry name" value="DUF6790"/>
</dbReference>